<dbReference type="GO" id="GO:0080044">
    <property type="term" value="F:quercetin 7-O-glucosyltransferase activity"/>
    <property type="evidence" value="ECO:0007669"/>
    <property type="project" value="TreeGrafter"/>
</dbReference>
<name>A0A2P2NFH1_RHIMU</name>
<evidence type="ECO:0000256" key="5">
    <source>
        <dbReference type="RuleBase" id="RU003718"/>
    </source>
</evidence>
<dbReference type="Pfam" id="PF26168">
    <property type="entry name" value="Glyco_transf_N"/>
    <property type="match status" value="1"/>
</dbReference>
<dbReference type="SUPFAM" id="SSF53756">
    <property type="entry name" value="UDP-Glycosyltransferase/glycogen phosphorylase"/>
    <property type="match status" value="1"/>
</dbReference>
<dbReference type="InterPro" id="IPR058980">
    <property type="entry name" value="Glyco_transf_N"/>
</dbReference>
<dbReference type="AlphaFoldDB" id="A0A2P2NFH1"/>
<dbReference type="InterPro" id="IPR002213">
    <property type="entry name" value="UDP_glucos_trans"/>
</dbReference>
<evidence type="ECO:0000256" key="1">
    <source>
        <dbReference type="ARBA" id="ARBA00004935"/>
    </source>
</evidence>
<keyword evidence="3 5" id="KW-0808">Transferase</keyword>
<organism evidence="8">
    <name type="scientific">Rhizophora mucronata</name>
    <name type="common">Asiatic mangrove</name>
    <dbReference type="NCBI Taxonomy" id="61149"/>
    <lineage>
        <taxon>Eukaryota</taxon>
        <taxon>Viridiplantae</taxon>
        <taxon>Streptophyta</taxon>
        <taxon>Embryophyta</taxon>
        <taxon>Tracheophyta</taxon>
        <taxon>Spermatophyta</taxon>
        <taxon>Magnoliopsida</taxon>
        <taxon>eudicotyledons</taxon>
        <taxon>Gunneridae</taxon>
        <taxon>Pentapetalae</taxon>
        <taxon>rosids</taxon>
        <taxon>fabids</taxon>
        <taxon>Malpighiales</taxon>
        <taxon>Rhizophoraceae</taxon>
        <taxon>Rhizophora</taxon>
    </lineage>
</organism>
<evidence type="ECO:0000256" key="3">
    <source>
        <dbReference type="ARBA" id="ARBA00022679"/>
    </source>
</evidence>
<dbReference type="PANTHER" id="PTHR11926">
    <property type="entry name" value="GLUCOSYL/GLUCURONOSYL TRANSFERASES"/>
    <property type="match status" value="1"/>
</dbReference>
<dbReference type="GO" id="GO:0080043">
    <property type="term" value="F:quercetin 3-O-glucosyltransferase activity"/>
    <property type="evidence" value="ECO:0007669"/>
    <property type="project" value="TreeGrafter"/>
</dbReference>
<dbReference type="UniPathway" id="UPA00009"/>
<accession>A0A2P2NFH1</accession>
<keyword evidence="5" id="KW-0328">Glycosyltransferase</keyword>
<dbReference type="GO" id="GO:0047213">
    <property type="term" value="F:anthocyanidin 3-O-glucosyltransferase activity"/>
    <property type="evidence" value="ECO:0007669"/>
    <property type="project" value="UniProtKB-EC"/>
</dbReference>
<dbReference type="InterPro" id="IPR035595">
    <property type="entry name" value="UDP_glycos_trans_CS"/>
</dbReference>
<evidence type="ECO:0000313" key="8">
    <source>
        <dbReference type="EMBL" id="MBX41231.1"/>
    </source>
</evidence>
<proteinExistence type="inferred from homology"/>
<evidence type="ECO:0000256" key="2">
    <source>
        <dbReference type="ARBA" id="ARBA00009995"/>
    </source>
</evidence>
<dbReference type="Gene3D" id="3.40.50.2000">
    <property type="entry name" value="Glycogen Phosphorylase B"/>
    <property type="match status" value="2"/>
</dbReference>
<dbReference type="FunFam" id="3.40.50.2000:FF:000019">
    <property type="entry name" value="Glycosyltransferase"/>
    <property type="match status" value="1"/>
</dbReference>
<sequence>MEDSKHKGHVVVLPYPSQGHLNPLLQFAKRLASKGVKATFATTHYTVNCIHAPNVSVEPISDGFDEHGYAQANDEGVFIKEFKANGTTTLSQLIRKFQYSSCPVNCVVYDSFLPWALDVAKQHGIQGASFFTNSSAESAITSCIYRGRFALPVKLEDTPLFLPSLPPLNYRDLPAFLKLPEKHPAYLAMKLSQFSNLDMADWIFGNTFEALEGKEENSLLTELWPGKMIGPMVPSFYLDGHIEGDKGYGSNLWKPVGEECLNWLETKPPQSVAYISFGSMVSMTEQQMEELACAFKETDFYFLWVVRESEIGKIPSSFVDSVNGKGLIITWSNQLEILAHQATGCFVTHCGWNSTLEALSLGVPMVAMPLWADQFTNAKYIGEIWRIGVRVNEDEKGIVRREEMIRCLRLVMEGQKSQEIRKNGRKLSQLAKEAIAEGGSSDKHINNFVEGLRASNRK</sequence>
<comment type="pathway">
    <text evidence="1">Pigment biosynthesis; anthocyanin biosynthesis.</text>
</comment>
<comment type="catalytic activity">
    <reaction evidence="4">
        <text>an anthocyanidin + UDP-alpha-D-glucose + H(+) = an anthocyanidin 3-O-beta-D-glucoside + UDP</text>
        <dbReference type="Rhea" id="RHEA:20093"/>
        <dbReference type="ChEBI" id="CHEBI:15378"/>
        <dbReference type="ChEBI" id="CHEBI:16307"/>
        <dbReference type="ChEBI" id="CHEBI:58223"/>
        <dbReference type="ChEBI" id="CHEBI:58885"/>
        <dbReference type="ChEBI" id="CHEBI:143576"/>
        <dbReference type="EC" id="2.4.1.115"/>
    </reaction>
</comment>
<evidence type="ECO:0000256" key="4">
    <source>
        <dbReference type="ARBA" id="ARBA00047606"/>
    </source>
</evidence>
<dbReference type="EC" id="2.4.1.-" evidence="6"/>
<evidence type="ECO:0000256" key="6">
    <source>
        <dbReference type="RuleBase" id="RU362057"/>
    </source>
</evidence>
<dbReference type="CDD" id="cd03784">
    <property type="entry name" value="GT1_Gtf-like"/>
    <property type="match status" value="1"/>
</dbReference>
<feature type="domain" description="Glycosyltransferase N-terminal" evidence="7">
    <location>
        <begin position="10"/>
        <end position="47"/>
    </location>
</feature>
<comment type="similarity">
    <text evidence="2 5">Belongs to the UDP-glycosyltransferase family.</text>
</comment>
<dbReference type="PANTHER" id="PTHR11926:SF727">
    <property type="entry name" value="UDP-GLYCOSYLTRANSFERASE 74B1"/>
    <property type="match status" value="1"/>
</dbReference>
<dbReference type="EMBL" id="GGEC01060747">
    <property type="protein sequence ID" value="MBX41231.1"/>
    <property type="molecule type" value="Transcribed_RNA"/>
</dbReference>
<dbReference type="PROSITE" id="PS00375">
    <property type="entry name" value="UDPGT"/>
    <property type="match status" value="1"/>
</dbReference>
<reference evidence="8" key="1">
    <citation type="submission" date="2018-02" db="EMBL/GenBank/DDBJ databases">
        <title>Rhizophora mucronata_Transcriptome.</title>
        <authorList>
            <person name="Meera S.P."/>
            <person name="Sreeshan A."/>
            <person name="Augustine A."/>
        </authorList>
    </citation>
    <scope>NUCLEOTIDE SEQUENCE</scope>
    <source>
        <tissue evidence="8">Leaf</tissue>
    </source>
</reference>
<dbReference type="GO" id="GO:0009718">
    <property type="term" value="P:anthocyanin-containing compound biosynthetic process"/>
    <property type="evidence" value="ECO:0007669"/>
    <property type="project" value="UniProtKB-UniPathway"/>
</dbReference>
<dbReference type="Pfam" id="PF00201">
    <property type="entry name" value="UDPGT"/>
    <property type="match status" value="1"/>
</dbReference>
<evidence type="ECO:0000259" key="7">
    <source>
        <dbReference type="Pfam" id="PF26168"/>
    </source>
</evidence>
<protein>
    <recommendedName>
        <fullName evidence="6">Glycosyltransferase</fullName>
        <ecNumber evidence="6">2.4.1.-</ecNumber>
    </recommendedName>
</protein>